<evidence type="ECO:0000256" key="3">
    <source>
        <dbReference type="ARBA" id="ARBA00022730"/>
    </source>
</evidence>
<dbReference type="HAMAP" id="MF_00736">
    <property type="entry name" value="Ribosomal_uL11"/>
    <property type="match status" value="1"/>
</dbReference>
<dbReference type="OrthoDB" id="1091498at2759"/>
<dbReference type="PANTHER" id="PTHR11661:SF1">
    <property type="entry name" value="LARGE RIBOSOMAL SUBUNIT PROTEIN UL11M"/>
    <property type="match status" value="1"/>
</dbReference>
<dbReference type="Gene3D" id="3.30.1550.10">
    <property type="entry name" value="Ribosomal protein L11/L12, N-terminal domain"/>
    <property type="match status" value="1"/>
</dbReference>
<evidence type="ECO:0000256" key="7">
    <source>
        <dbReference type="ARBA" id="ARBA00040104"/>
    </source>
</evidence>
<evidence type="ECO:0000256" key="9">
    <source>
        <dbReference type="SAM" id="MobiDB-lite"/>
    </source>
</evidence>
<dbReference type="NCBIfam" id="TIGR01632">
    <property type="entry name" value="L11_bact"/>
    <property type="match status" value="1"/>
</dbReference>
<feature type="domain" description="Large ribosomal subunit protein uL11 N-terminal" evidence="11">
    <location>
        <begin position="8"/>
        <end position="66"/>
    </location>
</feature>
<accession>F0XZY0</accession>
<dbReference type="FunFam" id="3.30.1550.10:FF:000006">
    <property type="entry name" value="50S ribosomal protein L11"/>
    <property type="match status" value="1"/>
</dbReference>
<dbReference type="InParanoid" id="F0XZY0"/>
<dbReference type="GO" id="GO:0070180">
    <property type="term" value="F:large ribosomal subunit rRNA binding"/>
    <property type="evidence" value="ECO:0007669"/>
    <property type="project" value="TreeGrafter"/>
</dbReference>
<dbReference type="OMA" id="CKQFNAK"/>
<keyword evidence="4" id="KW-0694">RNA-binding</keyword>
<evidence type="ECO:0000256" key="5">
    <source>
        <dbReference type="ARBA" id="ARBA00022980"/>
    </source>
</evidence>
<feature type="domain" description="Large ribosomal subunit protein uL11 C-terminal" evidence="10">
    <location>
        <begin position="71"/>
        <end position="139"/>
    </location>
</feature>
<evidence type="ECO:0000256" key="2">
    <source>
        <dbReference type="ARBA" id="ARBA00022481"/>
    </source>
</evidence>
<dbReference type="eggNOG" id="KOG3257">
    <property type="taxonomic scope" value="Eukaryota"/>
</dbReference>
<dbReference type="InterPro" id="IPR006519">
    <property type="entry name" value="Ribosomal_uL11_bac-typ"/>
</dbReference>
<evidence type="ECO:0000256" key="4">
    <source>
        <dbReference type="ARBA" id="ARBA00022884"/>
    </source>
</evidence>
<gene>
    <name evidence="13" type="ORF">AURANDRAFT_21086</name>
    <name evidence="12" type="ORF">AURANDRAFT_34846</name>
</gene>
<dbReference type="Pfam" id="PF00298">
    <property type="entry name" value="Ribosomal_L11"/>
    <property type="match status" value="1"/>
</dbReference>
<dbReference type="InterPro" id="IPR020784">
    <property type="entry name" value="Ribosomal_uL11_N"/>
</dbReference>
<dbReference type="SUPFAM" id="SSF54747">
    <property type="entry name" value="Ribosomal L11/L12e N-terminal domain"/>
    <property type="match status" value="1"/>
</dbReference>
<dbReference type="Pfam" id="PF03946">
    <property type="entry name" value="Ribosomal_L11_N"/>
    <property type="match status" value="1"/>
</dbReference>
<dbReference type="SUPFAM" id="SSF46906">
    <property type="entry name" value="Ribosomal protein L11, C-terminal domain"/>
    <property type="match status" value="1"/>
</dbReference>
<dbReference type="KEGG" id="aaf:AURANDRAFT_21086"/>
<dbReference type="InterPro" id="IPR036796">
    <property type="entry name" value="Ribosomal_uL11_N_sf"/>
</dbReference>
<evidence type="ECO:0000256" key="8">
    <source>
        <dbReference type="RuleBase" id="RU003978"/>
    </source>
</evidence>
<dbReference type="GO" id="GO:0005762">
    <property type="term" value="C:mitochondrial large ribosomal subunit"/>
    <property type="evidence" value="ECO:0007669"/>
    <property type="project" value="TreeGrafter"/>
</dbReference>
<dbReference type="AlphaFoldDB" id="F0XZY0"/>
<dbReference type="GO" id="GO:0003735">
    <property type="term" value="F:structural constituent of ribosome"/>
    <property type="evidence" value="ECO:0007669"/>
    <property type="project" value="InterPro"/>
</dbReference>
<keyword evidence="3" id="KW-0699">rRNA-binding</keyword>
<keyword evidence="6 8" id="KW-0687">Ribonucleoprotein</keyword>
<dbReference type="InterPro" id="IPR036769">
    <property type="entry name" value="Ribosomal_uL11_C_sf"/>
</dbReference>
<dbReference type="InterPro" id="IPR020783">
    <property type="entry name" value="Ribosomal_uL11_C"/>
</dbReference>
<comment type="similarity">
    <text evidence="1 8">Belongs to the universal ribosomal protein uL11 family.</text>
</comment>
<proteinExistence type="inferred from homology"/>
<evidence type="ECO:0000256" key="1">
    <source>
        <dbReference type="ARBA" id="ARBA00010537"/>
    </source>
</evidence>
<evidence type="ECO:0000313" key="12">
    <source>
        <dbReference type="EMBL" id="EGB02822.1"/>
    </source>
</evidence>
<dbReference type="CDD" id="cd00349">
    <property type="entry name" value="Ribosomal_L11"/>
    <property type="match status" value="1"/>
</dbReference>
<evidence type="ECO:0000259" key="10">
    <source>
        <dbReference type="Pfam" id="PF00298"/>
    </source>
</evidence>
<dbReference type="FunFam" id="1.10.10.250:FF:000003">
    <property type="entry name" value="Mitochondrial ribosomal protein L11"/>
    <property type="match status" value="1"/>
</dbReference>
<sequence>MTTVKAVVRLRCPAGVAKAGPAIGQALGPHGLNMMEFVKAFNAATQKLEPDTPIPVVLTAYTNRTFSFVTKTPPTTYLIRQALGLGKGAQTPGTQTVGAITLDQIRDIAEVKHVDKHLAHIPFDALCESIKGTAFSMGVAFDDGLGAADDDDDDDDDEYEDDDDEEAR</sequence>
<reference evidence="13 14" key="1">
    <citation type="journal article" date="2011" name="Proc. Natl. Acad. Sci. U.S.A.">
        <title>Niche of harmful alga Aureococcus anophagefferens revealed through ecogenomics.</title>
        <authorList>
            <person name="Gobler C.J."/>
            <person name="Berry D.L."/>
            <person name="Dyhrman S.T."/>
            <person name="Wilhelm S.W."/>
            <person name="Salamov A."/>
            <person name="Lobanov A.V."/>
            <person name="Zhang Y."/>
            <person name="Collier J.L."/>
            <person name="Wurch L.L."/>
            <person name="Kustka A.B."/>
            <person name="Dill B.D."/>
            <person name="Shah M."/>
            <person name="VerBerkmoes N.C."/>
            <person name="Kuo A."/>
            <person name="Terry A."/>
            <person name="Pangilinan J."/>
            <person name="Lindquist E.A."/>
            <person name="Lucas S."/>
            <person name="Paulsen I.T."/>
            <person name="Hattenrath-Lehmann T.K."/>
            <person name="Talmage S.C."/>
            <person name="Walker E.A."/>
            <person name="Koch F."/>
            <person name="Burson A.M."/>
            <person name="Marcoval M.A."/>
            <person name="Tang Y.Z."/>
            <person name="Lecleir G.R."/>
            <person name="Coyne K.J."/>
            <person name="Berg G.M."/>
            <person name="Bertrand E.M."/>
            <person name="Saito M.A."/>
            <person name="Gladyshev V.N."/>
            <person name="Grigoriev I.V."/>
        </authorList>
    </citation>
    <scope>NUCLEOTIDE SEQUENCE [LARGE SCALE GENOMIC DNA]</scope>
    <source>
        <strain evidence="14">CCMP 1984</strain>
        <strain evidence="13">CCMP1984</strain>
    </source>
</reference>
<dbReference type="KEGG" id="aaf:AURANDRAFT_34846"/>
<dbReference type="RefSeq" id="XP_009033792.1">
    <property type="nucleotide sequence ID" value="XM_009035544.1"/>
</dbReference>
<keyword evidence="5 8" id="KW-0689">Ribosomal protein</keyword>
<dbReference type="InterPro" id="IPR000911">
    <property type="entry name" value="Ribosomal_uL11"/>
</dbReference>
<evidence type="ECO:0000256" key="6">
    <source>
        <dbReference type="ARBA" id="ARBA00023274"/>
    </source>
</evidence>
<feature type="compositionally biased region" description="Acidic residues" evidence="9">
    <location>
        <begin position="148"/>
        <end position="168"/>
    </location>
</feature>
<evidence type="ECO:0000259" key="11">
    <source>
        <dbReference type="Pfam" id="PF03946"/>
    </source>
</evidence>
<dbReference type="EMBL" id="GL833122">
    <property type="protein sequence ID" value="EGB11422.1"/>
    <property type="molecule type" value="Genomic_DNA"/>
</dbReference>
<dbReference type="FunCoup" id="F0XZY0">
    <property type="interactions" value="352"/>
</dbReference>
<evidence type="ECO:0000313" key="14">
    <source>
        <dbReference type="Proteomes" id="UP000002729"/>
    </source>
</evidence>
<dbReference type="GeneID" id="20221509"/>
<dbReference type="GO" id="GO:0006412">
    <property type="term" value="P:translation"/>
    <property type="evidence" value="ECO:0007669"/>
    <property type="project" value="InterPro"/>
</dbReference>
<dbReference type="Gene3D" id="1.10.10.250">
    <property type="entry name" value="Ribosomal protein L11, C-terminal domain"/>
    <property type="match status" value="1"/>
</dbReference>
<dbReference type="PANTHER" id="PTHR11661">
    <property type="entry name" value="60S RIBOSOMAL PROTEIN L12"/>
    <property type="match status" value="1"/>
</dbReference>
<evidence type="ECO:0000313" key="13">
    <source>
        <dbReference type="EMBL" id="EGB11422.1"/>
    </source>
</evidence>
<keyword evidence="2" id="KW-0488">Methylation</keyword>
<dbReference type="SMART" id="SM00649">
    <property type="entry name" value="RL11"/>
    <property type="match status" value="1"/>
</dbReference>
<dbReference type="RefSeq" id="XP_009042478.1">
    <property type="nucleotide sequence ID" value="XM_009044230.1"/>
</dbReference>
<organism evidence="14">
    <name type="scientific">Aureococcus anophagefferens</name>
    <name type="common">Harmful bloom alga</name>
    <dbReference type="NCBI Taxonomy" id="44056"/>
    <lineage>
        <taxon>Eukaryota</taxon>
        <taxon>Sar</taxon>
        <taxon>Stramenopiles</taxon>
        <taxon>Ochrophyta</taxon>
        <taxon>Pelagophyceae</taxon>
        <taxon>Pelagomonadales</taxon>
        <taxon>Pelagomonadaceae</taxon>
        <taxon>Aureococcus</taxon>
    </lineage>
</organism>
<dbReference type="EMBL" id="GL833298">
    <property type="protein sequence ID" value="EGB02822.1"/>
    <property type="molecule type" value="Genomic_DNA"/>
</dbReference>
<dbReference type="Proteomes" id="UP000002729">
    <property type="component" value="Unassembled WGS sequence"/>
</dbReference>
<dbReference type="GeneID" id="20219395"/>
<protein>
    <recommendedName>
        <fullName evidence="7">Large ribosomal subunit protein uL11m</fullName>
    </recommendedName>
</protein>
<keyword evidence="14" id="KW-1185">Reference proteome</keyword>
<feature type="region of interest" description="Disordered" evidence="9">
    <location>
        <begin position="145"/>
        <end position="168"/>
    </location>
</feature>
<name>F0XZY0_AURAN</name>